<feature type="compositionally biased region" description="Polar residues" evidence="1">
    <location>
        <begin position="433"/>
        <end position="442"/>
    </location>
</feature>
<proteinExistence type="predicted"/>
<evidence type="ECO:0000313" key="3">
    <source>
        <dbReference type="Proteomes" id="UP000676310"/>
    </source>
</evidence>
<keyword evidence="3" id="KW-1185">Reference proteome</keyword>
<dbReference type="RefSeq" id="XP_043165691.1">
    <property type="nucleotide sequence ID" value="XM_043309756.1"/>
</dbReference>
<accession>A0A8J2HXK8</accession>
<feature type="region of interest" description="Disordered" evidence="1">
    <location>
        <begin position="293"/>
        <end position="442"/>
    </location>
</feature>
<protein>
    <submittedName>
        <fullName evidence="2">Uncharacterized protein</fullName>
    </submittedName>
</protein>
<comment type="caution">
    <text evidence="2">The sequence shown here is derived from an EMBL/GenBank/DDBJ whole genome shotgun (WGS) entry which is preliminary data.</text>
</comment>
<feature type="compositionally biased region" description="Pro residues" evidence="1">
    <location>
        <begin position="307"/>
        <end position="321"/>
    </location>
</feature>
<feature type="region of interest" description="Disordered" evidence="1">
    <location>
        <begin position="191"/>
        <end position="224"/>
    </location>
</feature>
<reference evidence="2" key="1">
    <citation type="submission" date="2021-05" db="EMBL/GenBank/DDBJ databases">
        <authorList>
            <person name="Stam R."/>
        </authorList>
    </citation>
    <scope>NUCLEOTIDE SEQUENCE</scope>
    <source>
        <strain evidence="2">CS162</strain>
    </source>
</reference>
<gene>
    <name evidence="2" type="ORF">ALTATR162_LOCUS2154</name>
</gene>
<sequence>MRILKKTKSLWQVGRTSNSEVPAPLPPLNTVDAPPLPSIEQHTHRQFLQRTPEPAQLVTAENIRELRERIRYRYSLDVEILKQRNVKKYMRGNLEENMRKSVAALADIQKMVEGWDRREFFATELEYRKFQDIRQRLLTGTKIDWEKNKPWDLAVSNMVPLRAPYEMSNRTDPIAQRPGPSSFGVRQAVRERPEDVPFARQSQMQNHRSSREPVQNPPRQTQHFANTPQQIQHSMDSLRQEHDGTQASRQVPYFANPTPQMRHAADSVRQSQFVEGLLQQNVYALASPQQSEISLHSSHRSELGVRSPPPSELAPGSPPPIRYAAYTPSDAHGAQRSQSFMPNTQPAAPYGDLPHPQQGGTAVATHRQTGVLRPSRQRDVRKVSAPTPQIKLTAPTPPVGRRVLSDPSHVDNTKYRPIRMDSPIPKGRVEGPPSSQHSSPGY</sequence>
<dbReference type="Proteomes" id="UP000676310">
    <property type="component" value="Unassembled WGS sequence"/>
</dbReference>
<dbReference type="AlphaFoldDB" id="A0A8J2HXK8"/>
<dbReference type="GeneID" id="67013568"/>
<feature type="compositionally biased region" description="Polar residues" evidence="1">
    <location>
        <begin position="335"/>
        <end position="346"/>
    </location>
</feature>
<dbReference type="OrthoDB" id="4127862at2759"/>
<name>A0A8J2HXK8_9PLEO</name>
<evidence type="ECO:0000313" key="2">
    <source>
        <dbReference type="EMBL" id="CAG5148127.1"/>
    </source>
</evidence>
<dbReference type="EMBL" id="CAJRGZ010000015">
    <property type="protein sequence ID" value="CAG5148127.1"/>
    <property type="molecule type" value="Genomic_DNA"/>
</dbReference>
<evidence type="ECO:0000256" key="1">
    <source>
        <dbReference type="SAM" id="MobiDB-lite"/>
    </source>
</evidence>
<organism evidence="2 3">
    <name type="scientific">Alternaria atra</name>
    <dbReference type="NCBI Taxonomy" id="119953"/>
    <lineage>
        <taxon>Eukaryota</taxon>
        <taxon>Fungi</taxon>
        <taxon>Dikarya</taxon>
        <taxon>Ascomycota</taxon>
        <taxon>Pezizomycotina</taxon>
        <taxon>Dothideomycetes</taxon>
        <taxon>Pleosporomycetidae</taxon>
        <taxon>Pleosporales</taxon>
        <taxon>Pleosporineae</taxon>
        <taxon>Pleosporaceae</taxon>
        <taxon>Alternaria</taxon>
        <taxon>Alternaria sect. Ulocladioides</taxon>
    </lineage>
</organism>